<dbReference type="PANTHER" id="PTHR32552:SF68">
    <property type="entry name" value="FERRICHROME OUTER MEMBRANE TRANSPORTER_PHAGE RECEPTOR"/>
    <property type="match status" value="1"/>
</dbReference>
<dbReference type="Gene3D" id="2.40.170.20">
    <property type="entry name" value="TonB-dependent receptor, beta-barrel domain"/>
    <property type="match status" value="1"/>
</dbReference>
<dbReference type="AlphaFoldDB" id="A0A1U9KUT1"/>
<dbReference type="InterPro" id="IPR012910">
    <property type="entry name" value="Plug_dom"/>
</dbReference>
<keyword evidence="3 12" id="KW-1134">Transmembrane beta strand</keyword>
<keyword evidence="6" id="KW-0732">Signal</keyword>
<keyword evidence="8" id="KW-0406">Ion transport</keyword>
<dbReference type="STRING" id="320497.A0U93_12315"/>
<dbReference type="GO" id="GO:0009279">
    <property type="term" value="C:cell outer membrane"/>
    <property type="evidence" value="ECO:0007669"/>
    <property type="project" value="UniProtKB-SubCell"/>
</dbReference>
<evidence type="ECO:0000256" key="8">
    <source>
        <dbReference type="ARBA" id="ARBA00023065"/>
    </source>
</evidence>
<evidence type="ECO:0000256" key="11">
    <source>
        <dbReference type="ARBA" id="ARBA00023237"/>
    </source>
</evidence>
<dbReference type="SUPFAM" id="SSF56935">
    <property type="entry name" value="Porins"/>
    <property type="match status" value="1"/>
</dbReference>
<keyword evidence="16" id="KW-0675">Receptor</keyword>
<comment type="similarity">
    <text evidence="12 13">Belongs to the TonB-dependent receptor family.</text>
</comment>
<feature type="domain" description="TonB-dependent receptor-like beta-barrel" evidence="14">
    <location>
        <begin position="299"/>
        <end position="794"/>
    </location>
</feature>
<evidence type="ECO:0000256" key="4">
    <source>
        <dbReference type="ARBA" id="ARBA00022496"/>
    </source>
</evidence>
<evidence type="ECO:0000256" key="2">
    <source>
        <dbReference type="ARBA" id="ARBA00022448"/>
    </source>
</evidence>
<dbReference type="Proteomes" id="UP000188604">
    <property type="component" value="Chromosome"/>
</dbReference>
<dbReference type="PROSITE" id="PS52016">
    <property type="entry name" value="TONB_DEPENDENT_REC_3"/>
    <property type="match status" value="1"/>
</dbReference>
<dbReference type="Gene3D" id="2.170.130.10">
    <property type="entry name" value="TonB-dependent receptor, plug domain"/>
    <property type="match status" value="1"/>
</dbReference>
<keyword evidence="9 13" id="KW-0798">TonB box</keyword>
<dbReference type="EMBL" id="CP014691">
    <property type="protein sequence ID" value="AQS89499.1"/>
    <property type="molecule type" value="Genomic_DNA"/>
</dbReference>
<evidence type="ECO:0000313" key="16">
    <source>
        <dbReference type="EMBL" id="AQS89499.1"/>
    </source>
</evidence>
<dbReference type="Pfam" id="PF07715">
    <property type="entry name" value="Plug"/>
    <property type="match status" value="1"/>
</dbReference>
<dbReference type="GO" id="GO:0015344">
    <property type="term" value="F:siderophore uptake transmembrane transporter activity"/>
    <property type="evidence" value="ECO:0007669"/>
    <property type="project" value="TreeGrafter"/>
</dbReference>
<feature type="domain" description="TonB-dependent receptor plug" evidence="15">
    <location>
        <begin position="7"/>
        <end position="106"/>
    </location>
</feature>
<comment type="subcellular location">
    <subcellularLocation>
        <location evidence="1 12">Cell outer membrane</location>
        <topology evidence="1 12">Multi-pass membrane protein</topology>
    </subcellularLocation>
</comment>
<evidence type="ECO:0000256" key="5">
    <source>
        <dbReference type="ARBA" id="ARBA00022692"/>
    </source>
</evidence>
<protein>
    <submittedName>
        <fullName evidence="16">TonB-dependent receptor</fullName>
    </submittedName>
</protein>
<keyword evidence="5 12" id="KW-0812">Transmembrane</keyword>
<evidence type="ECO:0000256" key="12">
    <source>
        <dbReference type="PROSITE-ProRule" id="PRU01360"/>
    </source>
</evidence>
<organism evidence="16 17">
    <name type="scientific">Neoasaia chiangmaiensis</name>
    <dbReference type="NCBI Taxonomy" id="320497"/>
    <lineage>
        <taxon>Bacteria</taxon>
        <taxon>Pseudomonadati</taxon>
        <taxon>Pseudomonadota</taxon>
        <taxon>Alphaproteobacteria</taxon>
        <taxon>Acetobacterales</taxon>
        <taxon>Acetobacteraceae</taxon>
        <taxon>Neoasaia</taxon>
    </lineage>
</organism>
<sequence>MRRLLREKDSPSAVTEIGAAQIRQTGATGSVVSLLRNAPSVYVYQQGLGNNEPVMSIRGARGSETASTLDGVPMQDLLNGGAGGYLQNIAGGPFNMTQINGVSLYPGVAYPDHNTFGTIGGTVAYTTARPNDKRQLDVFGAVGNYNTWQEGMRADTGQMDGMLGHGVDAPKLMVQYDNMQNSGYIEHTPSRYNSFEGAFDKPYDEGQSLFQATAIYNTGNALITPEPIPMSYLQKYGKYYNFPTDLESTRQKNDYFTLILKNETYINDYLTAGLTGFWRYSDSTTSQWSDPSIYPINGGTTPYTLNGANPFNQSAASFGEQSYYMPASDPYGGGYFYSPTMYPYNGNAQYNNTGNCPSSLVQAWHNAGSATPCGYNSYVSYTHNDTIGIQPRLSITPPDIFGIRNTIHIGGLFARETQNATPTWYGGDKYVPRTAENLVSGYNGGTQRTIFMGYFQDKIDLLHNTLHITPGVTVQGTNSSITGSGIVGGTPTAADMATAYCQQYSCGVGHYHARKWDENYLPFVNATYDLDKVLPALRGVSLYGSFGESALYAPVTDFTPQAVSAEPPNASIVHMAEGGVKYNTGRWAVSADYYYQKIDHDFGYFSYQSGPYAGLSDYNNLGKRQMQGQEVSVTYQMTHEWQLFGNFSHNRSRYLATNPASVTVQEDQFGLAQRGTPVTGVPQWTAQFGVDYHHRSAFTPHDDLNIRFQGYYTGHQYTTTDVGGLYSNLGPISAARGAYGTYNYYNFVTGQTVFDRNGGIAPYVIFNLDMNYTLPIKNLGPLKKLNFDINIQNLFNTFYWQYKYRQITPGSCGKFTGTPAGFSNAGLPSGSSSWAGLAKSNYGCGSLFADGLAGQPATVLFTMHATF</sequence>
<evidence type="ECO:0000256" key="10">
    <source>
        <dbReference type="ARBA" id="ARBA00023136"/>
    </source>
</evidence>
<evidence type="ECO:0000256" key="3">
    <source>
        <dbReference type="ARBA" id="ARBA00022452"/>
    </source>
</evidence>
<dbReference type="InterPro" id="IPR039426">
    <property type="entry name" value="TonB-dep_rcpt-like"/>
</dbReference>
<evidence type="ECO:0000256" key="13">
    <source>
        <dbReference type="RuleBase" id="RU003357"/>
    </source>
</evidence>
<evidence type="ECO:0000256" key="1">
    <source>
        <dbReference type="ARBA" id="ARBA00004571"/>
    </source>
</evidence>
<gene>
    <name evidence="16" type="ORF">A0U93_12315</name>
</gene>
<dbReference type="InterPro" id="IPR036942">
    <property type="entry name" value="Beta-barrel_TonB_sf"/>
</dbReference>
<keyword evidence="2 12" id="KW-0813">Transport</keyword>
<keyword evidence="10 12" id="KW-0472">Membrane</keyword>
<dbReference type="Pfam" id="PF00593">
    <property type="entry name" value="TonB_dep_Rec_b-barrel"/>
    <property type="match status" value="1"/>
</dbReference>
<evidence type="ECO:0000256" key="9">
    <source>
        <dbReference type="ARBA" id="ARBA00023077"/>
    </source>
</evidence>
<evidence type="ECO:0000259" key="14">
    <source>
        <dbReference type="Pfam" id="PF00593"/>
    </source>
</evidence>
<reference evidence="16 17" key="1">
    <citation type="submission" date="2016-03" db="EMBL/GenBank/DDBJ databases">
        <title>Acetic acid bacteria sequencing.</title>
        <authorList>
            <person name="Brandt J."/>
            <person name="Jakob F."/>
            <person name="Vogel R.F."/>
        </authorList>
    </citation>
    <scope>NUCLEOTIDE SEQUENCE [LARGE SCALE GENOMIC DNA]</scope>
    <source>
        <strain evidence="16 17">NBRC 101099</strain>
    </source>
</reference>
<proteinExistence type="inferred from homology"/>
<keyword evidence="7" id="KW-0408">Iron</keyword>
<keyword evidence="17" id="KW-1185">Reference proteome</keyword>
<dbReference type="InterPro" id="IPR000531">
    <property type="entry name" value="Beta-barrel_TonB"/>
</dbReference>
<dbReference type="InterPro" id="IPR037066">
    <property type="entry name" value="Plug_dom_sf"/>
</dbReference>
<evidence type="ECO:0000313" key="17">
    <source>
        <dbReference type="Proteomes" id="UP000188604"/>
    </source>
</evidence>
<dbReference type="PANTHER" id="PTHR32552">
    <property type="entry name" value="FERRICHROME IRON RECEPTOR-RELATED"/>
    <property type="match status" value="1"/>
</dbReference>
<evidence type="ECO:0000259" key="15">
    <source>
        <dbReference type="Pfam" id="PF07715"/>
    </source>
</evidence>
<name>A0A1U9KUT1_9PROT</name>
<accession>A0A1U9KUT1</accession>
<evidence type="ECO:0000256" key="6">
    <source>
        <dbReference type="ARBA" id="ARBA00022729"/>
    </source>
</evidence>
<keyword evidence="4" id="KW-0410">Iron transport</keyword>
<keyword evidence="11 12" id="KW-0998">Cell outer membrane</keyword>
<dbReference type="KEGG" id="nch:A0U93_12315"/>
<evidence type="ECO:0000256" key="7">
    <source>
        <dbReference type="ARBA" id="ARBA00023004"/>
    </source>
</evidence>